<keyword evidence="4 5" id="KW-0472">Membrane</keyword>
<comment type="subcellular location">
    <subcellularLocation>
        <location evidence="1">Membrane</location>
        <topology evidence="1">Single-pass membrane protein</topology>
    </subcellularLocation>
</comment>
<dbReference type="Proteomes" id="UP000183987">
    <property type="component" value="Unassembled WGS sequence"/>
</dbReference>
<dbReference type="PANTHER" id="PTHR37461">
    <property type="entry name" value="ANTI-SIGMA-K FACTOR RSKA"/>
    <property type="match status" value="1"/>
</dbReference>
<dbReference type="OrthoDB" id="7864234at2"/>
<dbReference type="GO" id="GO:0016020">
    <property type="term" value="C:membrane"/>
    <property type="evidence" value="ECO:0007669"/>
    <property type="project" value="UniProtKB-SubCell"/>
</dbReference>
<dbReference type="InterPro" id="IPR041916">
    <property type="entry name" value="Anti_sigma_zinc_sf"/>
</dbReference>
<dbReference type="RefSeq" id="WP_072855625.1">
    <property type="nucleotide sequence ID" value="NZ_FQUE01000001.1"/>
</dbReference>
<proteinExistence type="predicted"/>
<evidence type="ECO:0008006" key="8">
    <source>
        <dbReference type="Google" id="ProtNLM"/>
    </source>
</evidence>
<evidence type="ECO:0000313" key="7">
    <source>
        <dbReference type="Proteomes" id="UP000183987"/>
    </source>
</evidence>
<evidence type="ECO:0000256" key="1">
    <source>
        <dbReference type="ARBA" id="ARBA00004167"/>
    </source>
</evidence>
<keyword evidence="2 5" id="KW-0812">Transmembrane</keyword>
<evidence type="ECO:0000256" key="5">
    <source>
        <dbReference type="SAM" id="Phobius"/>
    </source>
</evidence>
<name>A0A1M4TYT2_LOKAT</name>
<evidence type="ECO:0000256" key="2">
    <source>
        <dbReference type="ARBA" id="ARBA00022692"/>
    </source>
</evidence>
<gene>
    <name evidence="6" type="ORF">SAMN05444339_101535</name>
</gene>
<dbReference type="STRING" id="366533.SAMN05444339_101535"/>
<protein>
    <recommendedName>
        <fullName evidence="8">Anti-sigma factor</fullName>
    </recommendedName>
</protein>
<dbReference type="PANTHER" id="PTHR37461:SF1">
    <property type="entry name" value="ANTI-SIGMA-K FACTOR RSKA"/>
    <property type="match status" value="1"/>
</dbReference>
<evidence type="ECO:0000256" key="4">
    <source>
        <dbReference type="ARBA" id="ARBA00023136"/>
    </source>
</evidence>
<dbReference type="GO" id="GO:0006417">
    <property type="term" value="P:regulation of translation"/>
    <property type="evidence" value="ECO:0007669"/>
    <property type="project" value="TreeGrafter"/>
</dbReference>
<keyword evidence="7" id="KW-1185">Reference proteome</keyword>
<evidence type="ECO:0000313" key="6">
    <source>
        <dbReference type="EMBL" id="SHE49625.1"/>
    </source>
</evidence>
<evidence type="ECO:0000256" key="3">
    <source>
        <dbReference type="ARBA" id="ARBA00022989"/>
    </source>
</evidence>
<keyword evidence="3 5" id="KW-1133">Transmembrane helix</keyword>
<organism evidence="6 7">
    <name type="scientific">Loktanella atrilutea</name>
    <dbReference type="NCBI Taxonomy" id="366533"/>
    <lineage>
        <taxon>Bacteria</taxon>
        <taxon>Pseudomonadati</taxon>
        <taxon>Pseudomonadota</taxon>
        <taxon>Alphaproteobacteria</taxon>
        <taxon>Rhodobacterales</taxon>
        <taxon>Roseobacteraceae</taxon>
        <taxon>Loktanella</taxon>
    </lineage>
</organism>
<accession>A0A1M4TYT2</accession>
<dbReference type="EMBL" id="FQUE01000001">
    <property type="protein sequence ID" value="SHE49625.1"/>
    <property type="molecule type" value="Genomic_DNA"/>
</dbReference>
<sequence>MERDDTRVLTAEYALGLLAEDERRAMARRLGDDPALQAELAFWQERFAGLMPGEEVTPPAHVLTGIRAELFGEERRSLLQDILHPTNRGAVIAIGAAKVALIAAVLWLLAGR</sequence>
<dbReference type="GO" id="GO:0016989">
    <property type="term" value="F:sigma factor antagonist activity"/>
    <property type="evidence" value="ECO:0007669"/>
    <property type="project" value="TreeGrafter"/>
</dbReference>
<dbReference type="InterPro" id="IPR051474">
    <property type="entry name" value="Anti-sigma-K/W_factor"/>
</dbReference>
<reference evidence="7" key="1">
    <citation type="submission" date="2016-11" db="EMBL/GenBank/DDBJ databases">
        <authorList>
            <person name="Varghese N."/>
            <person name="Submissions S."/>
        </authorList>
    </citation>
    <scope>NUCLEOTIDE SEQUENCE [LARGE SCALE GENOMIC DNA]</scope>
    <source>
        <strain evidence="7">DSM 29326</strain>
    </source>
</reference>
<dbReference type="Gene3D" id="1.10.10.1320">
    <property type="entry name" value="Anti-sigma factor, zinc-finger domain"/>
    <property type="match status" value="1"/>
</dbReference>
<dbReference type="AlphaFoldDB" id="A0A1M4TYT2"/>
<feature type="transmembrane region" description="Helical" evidence="5">
    <location>
        <begin position="89"/>
        <end position="110"/>
    </location>
</feature>